<dbReference type="EMBL" id="CM032182">
    <property type="protein sequence ID" value="KAG7097515.1"/>
    <property type="molecule type" value="Genomic_DNA"/>
</dbReference>
<dbReference type="Proteomes" id="UP001049176">
    <property type="component" value="Chromosome 2"/>
</dbReference>
<feature type="compositionally biased region" description="Low complexity" evidence="8">
    <location>
        <begin position="748"/>
        <end position="772"/>
    </location>
</feature>
<keyword evidence="9" id="KW-0472">Membrane</keyword>
<comment type="catalytic activity">
    <reaction evidence="1">
        <text>Thiol-dependent hydrolysis of ester, thioester, amide, peptide and isopeptide bonds formed by the C-terminal Gly of ubiquitin (a 76-residue protein attached to proteins as an intracellular targeting signal).</text>
        <dbReference type="EC" id="3.4.19.12"/>
    </reaction>
</comment>
<evidence type="ECO:0000256" key="5">
    <source>
        <dbReference type="ARBA" id="ARBA00022786"/>
    </source>
</evidence>
<evidence type="ECO:0000256" key="4">
    <source>
        <dbReference type="ARBA" id="ARBA00022670"/>
    </source>
</evidence>
<dbReference type="GO" id="GO:0005829">
    <property type="term" value="C:cytosol"/>
    <property type="evidence" value="ECO:0007669"/>
    <property type="project" value="TreeGrafter"/>
</dbReference>
<comment type="caution">
    <text evidence="11">The sequence shown here is derived from an EMBL/GenBank/DDBJ whole genome shotgun (WGS) entry which is preliminary data.</text>
</comment>
<keyword evidence="4" id="KW-0645">Protease</keyword>
<dbReference type="Pfam" id="PF00443">
    <property type="entry name" value="UCH"/>
    <property type="match status" value="1"/>
</dbReference>
<feature type="compositionally biased region" description="Basic residues" evidence="8">
    <location>
        <begin position="82"/>
        <end position="94"/>
    </location>
</feature>
<feature type="compositionally biased region" description="Basic residues" evidence="8">
    <location>
        <begin position="848"/>
        <end position="857"/>
    </location>
</feature>
<feature type="region of interest" description="Disordered" evidence="8">
    <location>
        <begin position="745"/>
        <end position="781"/>
    </location>
</feature>
<dbReference type="PANTHER" id="PTHR24006:SF888">
    <property type="entry name" value="UBIQUITIN CARBOXYL-TERMINAL HYDROLASE 30"/>
    <property type="match status" value="1"/>
</dbReference>
<feature type="domain" description="USP" evidence="10">
    <location>
        <begin position="115"/>
        <end position="599"/>
    </location>
</feature>
<evidence type="ECO:0000313" key="11">
    <source>
        <dbReference type="EMBL" id="KAG7097515.1"/>
    </source>
</evidence>
<dbReference type="AlphaFoldDB" id="A0A9P8ADP0"/>
<evidence type="ECO:0000256" key="2">
    <source>
        <dbReference type="ARBA" id="ARBA00009085"/>
    </source>
</evidence>
<dbReference type="RefSeq" id="XP_043013985.1">
    <property type="nucleotide sequence ID" value="XM_043149379.1"/>
</dbReference>
<dbReference type="PROSITE" id="PS50235">
    <property type="entry name" value="USP_3"/>
    <property type="match status" value="1"/>
</dbReference>
<keyword evidence="9" id="KW-0812">Transmembrane</keyword>
<dbReference type="PROSITE" id="PS00973">
    <property type="entry name" value="USP_2"/>
    <property type="match status" value="1"/>
</dbReference>
<dbReference type="EC" id="3.4.19.12" evidence="3"/>
<reference evidence="11" key="1">
    <citation type="journal article" date="2021" name="Genome Biol. Evol.">
        <title>The assembled and annotated genome of the fairy-ring fungus Marasmius oreades.</title>
        <authorList>
            <person name="Hiltunen M."/>
            <person name="Ament-Velasquez S.L."/>
            <person name="Johannesson H."/>
        </authorList>
    </citation>
    <scope>NUCLEOTIDE SEQUENCE</scope>
    <source>
        <strain evidence="11">03SP1</strain>
    </source>
</reference>
<protein>
    <recommendedName>
        <fullName evidence="3">ubiquitinyl hydrolase 1</fullName>
        <ecNumber evidence="3">3.4.19.12</ecNumber>
    </recommendedName>
</protein>
<dbReference type="InterPro" id="IPR050164">
    <property type="entry name" value="Peptidase_C19"/>
</dbReference>
<evidence type="ECO:0000256" key="3">
    <source>
        <dbReference type="ARBA" id="ARBA00012759"/>
    </source>
</evidence>
<dbReference type="SUPFAM" id="SSF54001">
    <property type="entry name" value="Cysteine proteinases"/>
    <property type="match status" value="1"/>
</dbReference>
<gene>
    <name evidence="11" type="ORF">E1B28_004858</name>
</gene>
<dbReference type="GeneID" id="66073934"/>
<feature type="transmembrane region" description="Helical" evidence="9">
    <location>
        <begin position="16"/>
        <end position="45"/>
    </location>
</feature>
<dbReference type="PANTHER" id="PTHR24006">
    <property type="entry name" value="UBIQUITIN CARBOXYL-TERMINAL HYDROLASE"/>
    <property type="match status" value="1"/>
</dbReference>
<keyword evidence="9" id="KW-1133">Transmembrane helix</keyword>
<dbReference type="CDD" id="cd02662">
    <property type="entry name" value="Peptidase_C19F"/>
    <property type="match status" value="1"/>
</dbReference>
<evidence type="ECO:0000256" key="9">
    <source>
        <dbReference type="SAM" id="Phobius"/>
    </source>
</evidence>
<dbReference type="InterPro" id="IPR028889">
    <property type="entry name" value="USP"/>
</dbReference>
<evidence type="ECO:0000259" key="10">
    <source>
        <dbReference type="PROSITE" id="PS50235"/>
    </source>
</evidence>
<dbReference type="InterPro" id="IPR018200">
    <property type="entry name" value="USP_CS"/>
</dbReference>
<dbReference type="Gene3D" id="3.90.70.10">
    <property type="entry name" value="Cysteine proteinases"/>
    <property type="match status" value="1"/>
</dbReference>
<dbReference type="InterPro" id="IPR038765">
    <property type="entry name" value="Papain-like_cys_pep_sf"/>
</dbReference>
<evidence type="ECO:0000256" key="1">
    <source>
        <dbReference type="ARBA" id="ARBA00000707"/>
    </source>
</evidence>
<accession>A0A9P8ADP0</accession>
<evidence type="ECO:0000256" key="6">
    <source>
        <dbReference type="ARBA" id="ARBA00022801"/>
    </source>
</evidence>
<dbReference type="GO" id="GO:0005634">
    <property type="term" value="C:nucleus"/>
    <property type="evidence" value="ECO:0007669"/>
    <property type="project" value="TreeGrafter"/>
</dbReference>
<sequence>MSAGCPLLNVASMNEFVVHIITSTLFQQLFPFVVLFVFPFIAFFLIQTGPRIRYFASPVIMVLENLMPWNWGRSGSPGSGRASHHKKRSRKKVARTGSAVELGRQSEGSYDGYYPGLVNISGTYCFMNSTVQALSSLSYLQPHLDAIHHKAELLDVPTPVIDALRALCHRLNTSHSKPSSIQPLDLISILSETSGRSNSLFVSREHQDAQELFQLLSERIKSEIFAIDKEGIRDRGLSGFSQATEVKELGKTVFDGLTANRRSCVVCGYAEAVMHFPLDNWQLAVPQMASTCLLEDCFSDYTRLEVLRDCICRKCSLFATEKRLLGEIETLSKVENPSNSKKKRLKEFKRMQAKVKAVIEEGRIEEDLPDVRLEKIVSPMSTKQAMIARPPAVLVLHINRSMHFTHYAAKNSVRVLFPEVLDLTPFTTSGSLSMIPTSSMSPSPPPQRSSLSPSAMIPSRSGTTTPIPDAQRDTLSRTIYRLGAVVCHYGAHSFGHYVCFRRKPRVGNDGERWKPPRLVVETAVKKEPLVEPDLSGDLSGTEENAEGFEEYVWDDFDPATAPGTGRGWLRVSDDSVAECGIESVLQEGSGAFMLYYERAIISPSPSTPLVNNTNLNGSAQYESPYPVRNGINGGYQGVGVGVGTPLDSEETLRPETLTTMSSISVNTQDSVNSLDNFMESGKEKASFPHIPASVGAGSWSGSSISGSPPVLGARVIRSVAAGRGKRGSSAAPSLKGSATLSASLPAIGSSSTPSGSPRESSSGFSSLSTTKPIPVPNGYSHQKARELDGFESIDYDETSINNITTRVSSLPAHLPPSSLSSSSANATSPTSTSDTPNKFVPSQSSSASKRKKKHKAQTHTAQPPAVVDLKA</sequence>
<comment type="similarity">
    <text evidence="2">Belongs to the peptidase C19 family.</text>
</comment>
<dbReference type="GO" id="GO:0004843">
    <property type="term" value="F:cysteine-type deubiquitinase activity"/>
    <property type="evidence" value="ECO:0007669"/>
    <property type="project" value="UniProtKB-EC"/>
</dbReference>
<proteinExistence type="inferred from homology"/>
<evidence type="ECO:0000256" key="8">
    <source>
        <dbReference type="SAM" id="MobiDB-lite"/>
    </source>
</evidence>
<dbReference type="OrthoDB" id="2020758at2759"/>
<name>A0A9P8ADP0_9AGAR</name>
<dbReference type="GO" id="GO:0006508">
    <property type="term" value="P:proteolysis"/>
    <property type="evidence" value="ECO:0007669"/>
    <property type="project" value="UniProtKB-KW"/>
</dbReference>
<organism evidence="11 12">
    <name type="scientific">Marasmius oreades</name>
    <name type="common">fairy-ring Marasmius</name>
    <dbReference type="NCBI Taxonomy" id="181124"/>
    <lineage>
        <taxon>Eukaryota</taxon>
        <taxon>Fungi</taxon>
        <taxon>Dikarya</taxon>
        <taxon>Basidiomycota</taxon>
        <taxon>Agaricomycotina</taxon>
        <taxon>Agaricomycetes</taxon>
        <taxon>Agaricomycetidae</taxon>
        <taxon>Agaricales</taxon>
        <taxon>Marasmiineae</taxon>
        <taxon>Marasmiaceae</taxon>
        <taxon>Marasmius</taxon>
    </lineage>
</organism>
<feature type="compositionally biased region" description="Low complexity" evidence="8">
    <location>
        <begin position="810"/>
        <end position="833"/>
    </location>
</feature>
<feature type="region of interest" description="Disordered" evidence="8">
    <location>
        <begin position="75"/>
        <end position="98"/>
    </location>
</feature>
<keyword evidence="7" id="KW-0788">Thiol protease</keyword>
<dbReference type="GO" id="GO:0016579">
    <property type="term" value="P:protein deubiquitination"/>
    <property type="evidence" value="ECO:0007669"/>
    <property type="project" value="InterPro"/>
</dbReference>
<keyword evidence="6" id="KW-0378">Hydrolase</keyword>
<evidence type="ECO:0000256" key="7">
    <source>
        <dbReference type="ARBA" id="ARBA00022807"/>
    </source>
</evidence>
<keyword evidence="12" id="KW-1185">Reference proteome</keyword>
<feature type="region of interest" description="Disordered" evidence="8">
    <location>
        <begin position="434"/>
        <end position="470"/>
    </location>
</feature>
<keyword evidence="5" id="KW-0833">Ubl conjugation pathway</keyword>
<dbReference type="KEGG" id="more:E1B28_004858"/>
<evidence type="ECO:0000313" key="12">
    <source>
        <dbReference type="Proteomes" id="UP001049176"/>
    </source>
</evidence>
<feature type="region of interest" description="Disordered" evidence="8">
    <location>
        <begin position="810"/>
        <end position="871"/>
    </location>
</feature>
<dbReference type="InterPro" id="IPR001394">
    <property type="entry name" value="Peptidase_C19_UCH"/>
</dbReference>